<evidence type="ECO:0000313" key="2">
    <source>
        <dbReference type="Proteomes" id="UP001480082"/>
    </source>
</evidence>
<evidence type="ECO:0000313" key="1">
    <source>
        <dbReference type="EMBL" id="MER9284048.1"/>
    </source>
</evidence>
<comment type="caution">
    <text evidence="1">The sequence shown here is derived from an EMBL/GenBank/DDBJ whole genome shotgun (WGS) entry which is preliminary data.</text>
</comment>
<reference evidence="1 2" key="1">
    <citation type="journal article" date="2024" name="Proc. Natl. Acad. Sci. U.S.A.">
        <title>The evolutionary genomics of adaptation to stress in wild rhizobium bacteria.</title>
        <authorList>
            <person name="Kehlet-Delgado H."/>
            <person name="Montoya A.P."/>
            <person name="Jensen K.T."/>
            <person name="Wendlandt C.E."/>
            <person name="Dexheimer C."/>
            <person name="Roberts M."/>
            <person name="Torres Martinez L."/>
            <person name="Friesen M.L."/>
            <person name="Griffitts J.S."/>
            <person name="Porter S.S."/>
        </authorList>
    </citation>
    <scope>NUCLEOTIDE SEQUENCE [LARGE SCALE GENOMIC DNA]</scope>
    <source>
        <strain evidence="1 2">M0468</strain>
    </source>
</reference>
<keyword evidence="2" id="KW-1185">Reference proteome</keyword>
<organism evidence="1 2">
    <name type="scientific">Mesorhizobium australicum</name>
    <dbReference type="NCBI Taxonomy" id="536018"/>
    <lineage>
        <taxon>Bacteria</taxon>
        <taxon>Pseudomonadati</taxon>
        <taxon>Pseudomonadota</taxon>
        <taxon>Alphaproteobacteria</taxon>
        <taxon>Hyphomicrobiales</taxon>
        <taxon>Phyllobacteriaceae</taxon>
        <taxon>Mesorhizobium</taxon>
    </lineage>
</organism>
<gene>
    <name evidence="1" type="ORF">NKI81_08760</name>
</gene>
<name>A0ACC6SWH5_9HYPH</name>
<proteinExistence type="predicted"/>
<sequence>MTLTLRPIGAAMSGLAMRSAAAFERRRTLRRISRLPDRRLHDIGLERDWDGSILANEILANGRAI</sequence>
<dbReference type="Proteomes" id="UP001480082">
    <property type="component" value="Unassembled WGS sequence"/>
</dbReference>
<accession>A0ACC6SWH5</accession>
<protein>
    <submittedName>
        <fullName evidence="1">DUF1127 domain-containing protein</fullName>
    </submittedName>
</protein>
<dbReference type="EMBL" id="JAMYRI010000004">
    <property type="protein sequence ID" value="MER9284048.1"/>
    <property type="molecule type" value="Genomic_DNA"/>
</dbReference>